<name>A0A2V4NAL0_9ACTN</name>
<accession>A0A2V4NAL0</accession>
<feature type="non-terminal residue" evidence="2">
    <location>
        <position position="334"/>
    </location>
</feature>
<reference evidence="2 3" key="1">
    <citation type="submission" date="2018-03" db="EMBL/GenBank/DDBJ databases">
        <title>Bioinformatic expansion and discovery of thiopeptide antibiotics.</title>
        <authorList>
            <person name="Schwalen C.J."/>
            <person name="Hudson G.A."/>
            <person name="Mitchell D.A."/>
        </authorList>
    </citation>
    <scope>NUCLEOTIDE SEQUENCE [LARGE SCALE GENOMIC DNA]</scope>
    <source>
        <strain evidence="2 3">ATCC 21389</strain>
    </source>
</reference>
<dbReference type="Proteomes" id="UP000248039">
    <property type="component" value="Unassembled WGS sequence"/>
</dbReference>
<dbReference type="AlphaFoldDB" id="A0A2V4NAL0"/>
<dbReference type="GO" id="GO:0009366">
    <property type="term" value="C:enterobactin synthetase complex"/>
    <property type="evidence" value="ECO:0007669"/>
    <property type="project" value="TreeGrafter"/>
</dbReference>
<dbReference type="Gene3D" id="3.30.559.10">
    <property type="entry name" value="Chloramphenicol acetyltransferase-like domain"/>
    <property type="match status" value="1"/>
</dbReference>
<comment type="caution">
    <text evidence="2">The sequence shown here is derived from an EMBL/GenBank/DDBJ whole genome shotgun (WGS) entry which is preliminary data.</text>
</comment>
<sequence length="334" mass="36313">MTALPTGPAALDPGDQRRALLERLLATGRGTAAPLDTIPRAPRQGPLPLSFAQQRLWLLENLRPGTAEYVVPIGWRLDGPLDVPALRRALDALLQRHEVLRTRYQECDSVPGQLPLPAGELDFTLVDLGEPDQDLGERRLAELVDAQARTPFDLGGRGPVRAELVRFTDQHHVLLLIFHHIAFDGASAGLLARELDQLYRTFTEGDGRLPAAPAIQYGDFASWQRRPGAEAALAGHLAYWREQLAGAEALELAADRPRPAVFDPAGALHAFTVPAALARSLAEFGRSRGATPFMVLLAAFQLLLARHAGRTDVTVGSPVAGRTRAEVRELIGFF</sequence>
<organism evidence="2 3">
    <name type="scientific">Streptomyces tateyamensis</name>
    <dbReference type="NCBI Taxonomy" id="565073"/>
    <lineage>
        <taxon>Bacteria</taxon>
        <taxon>Bacillati</taxon>
        <taxon>Actinomycetota</taxon>
        <taxon>Actinomycetes</taxon>
        <taxon>Kitasatosporales</taxon>
        <taxon>Streptomycetaceae</taxon>
        <taxon>Streptomyces</taxon>
    </lineage>
</organism>
<dbReference type="GO" id="GO:0043041">
    <property type="term" value="P:amino acid activation for nonribosomal peptide biosynthetic process"/>
    <property type="evidence" value="ECO:0007669"/>
    <property type="project" value="TreeGrafter"/>
</dbReference>
<dbReference type="EMBL" id="PYBW01000099">
    <property type="protein sequence ID" value="PYC73576.1"/>
    <property type="molecule type" value="Genomic_DNA"/>
</dbReference>
<evidence type="ECO:0000259" key="1">
    <source>
        <dbReference type="Pfam" id="PF00668"/>
    </source>
</evidence>
<dbReference type="PANTHER" id="PTHR45527:SF1">
    <property type="entry name" value="FATTY ACID SYNTHASE"/>
    <property type="match status" value="1"/>
</dbReference>
<dbReference type="GO" id="GO:0047527">
    <property type="term" value="F:2,3-dihydroxybenzoate-serine ligase activity"/>
    <property type="evidence" value="ECO:0007669"/>
    <property type="project" value="TreeGrafter"/>
</dbReference>
<evidence type="ECO:0000313" key="2">
    <source>
        <dbReference type="EMBL" id="PYC73576.1"/>
    </source>
</evidence>
<protein>
    <submittedName>
        <fullName evidence="2">Non-ribosomal peptide synthetase</fullName>
    </submittedName>
</protein>
<keyword evidence="3" id="KW-1185">Reference proteome</keyword>
<dbReference type="InterPro" id="IPR023213">
    <property type="entry name" value="CAT-like_dom_sf"/>
</dbReference>
<gene>
    <name evidence="2" type="ORF">C7C46_25195</name>
</gene>
<dbReference type="Pfam" id="PF00668">
    <property type="entry name" value="Condensation"/>
    <property type="match status" value="1"/>
</dbReference>
<proteinExistence type="predicted"/>
<evidence type="ECO:0000313" key="3">
    <source>
        <dbReference type="Proteomes" id="UP000248039"/>
    </source>
</evidence>
<dbReference type="InterPro" id="IPR001242">
    <property type="entry name" value="Condensation_dom"/>
</dbReference>
<feature type="domain" description="Condensation" evidence="1">
    <location>
        <begin position="44"/>
        <end position="334"/>
    </location>
</feature>
<dbReference type="RefSeq" id="WP_245984861.1">
    <property type="nucleotide sequence ID" value="NZ_PYBW01000099.1"/>
</dbReference>
<dbReference type="GO" id="GO:0009239">
    <property type="term" value="P:enterobactin biosynthetic process"/>
    <property type="evidence" value="ECO:0007669"/>
    <property type="project" value="TreeGrafter"/>
</dbReference>
<dbReference type="GO" id="GO:0031177">
    <property type="term" value="F:phosphopantetheine binding"/>
    <property type="evidence" value="ECO:0007669"/>
    <property type="project" value="TreeGrafter"/>
</dbReference>
<dbReference type="GO" id="GO:0005829">
    <property type="term" value="C:cytosol"/>
    <property type="evidence" value="ECO:0007669"/>
    <property type="project" value="TreeGrafter"/>
</dbReference>
<dbReference type="CDD" id="cd19531">
    <property type="entry name" value="LCL_NRPS-like"/>
    <property type="match status" value="1"/>
</dbReference>
<dbReference type="GO" id="GO:0008610">
    <property type="term" value="P:lipid biosynthetic process"/>
    <property type="evidence" value="ECO:0007669"/>
    <property type="project" value="UniProtKB-ARBA"/>
</dbReference>
<dbReference type="Gene3D" id="3.30.559.30">
    <property type="entry name" value="Nonribosomal peptide synthetase, condensation domain"/>
    <property type="match status" value="1"/>
</dbReference>
<dbReference type="SUPFAM" id="SSF52777">
    <property type="entry name" value="CoA-dependent acyltransferases"/>
    <property type="match status" value="2"/>
</dbReference>
<dbReference type="PANTHER" id="PTHR45527">
    <property type="entry name" value="NONRIBOSOMAL PEPTIDE SYNTHETASE"/>
    <property type="match status" value="1"/>
</dbReference>